<organism evidence="2 3">
    <name type="scientific">Parabacteroides distasonis</name>
    <dbReference type="NCBI Taxonomy" id="823"/>
    <lineage>
        <taxon>Bacteria</taxon>
        <taxon>Pseudomonadati</taxon>
        <taxon>Bacteroidota</taxon>
        <taxon>Bacteroidia</taxon>
        <taxon>Bacteroidales</taxon>
        <taxon>Tannerellaceae</taxon>
        <taxon>Parabacteroides</taxon>
    </lineage>
</organism>
<feature type="non-terminal residue" evidence="2">
    <location>
        <position position="82"/>
    </location>
</feature>
<accession>A0AAP2VMN9</accession>
<dbReference type="Pfam" id="PF00359">
    <property type="entry name" value="PTS_EIIA_2"/>
    <property type="match status" value="1"/>
</dbReference>
<gene>
    <name evidence="2" type="ORF">LI194_22170</name>
</gene>
<evidence type="ECO:0000313" key="3">
    <source>
        <dbReference type="Proteomes" id="UP001198806"/>
    </source>
</evidence>
<name>A0AAP2VMN9_PARDI</name>
<dbReference type="EMBL" id="JAJCNI010000167">
    <property type="protein sequence ID" value="MCB6520486.1"/>
    <property type="molecule type" value="Genomic_DNA"/>
</dbReference>
<evidence type="ECO:0000313" key="2">
    <source>
        <dbReference type="EMBL" id="MCB6520486.1"/>
    </source>
</evidence>
<dbReference type="SUPFAM" id="SSF55804">
    <property type="entry name" value="Phoshotransferase/anion transport protein"/>
    <property type="match status" value="1"/>
</dbReference>
<proteinExistence type="predicted"/>
<dbReference type="RefSeq" id="WP_227170064.1">
    <property type="nucleotide sequence ID" value="NZ_JAJCNI010000167.1"/>
</dbReference>
<dbReference type="AlphaFoldDB" id="A0AAP2VMN9"/>
<dbReference type="Gene3D" id="3.40.930.10">
    <property type="entry name" value="Mannitol-specific EII, Chain A"/>
    <property type="match status" value="1"/>
</dbReference>
<reference evidence="2" key="1">
    <citation type="submission" date="2021-10" db="EMBL/GenBank/DDBJ databases">
        <title>Collection of gut derived symbiotic bacterial strains cultured from healthy donors.</title>
        <authorList>
            <person name="Lin H."/>
            <person name="Littmann E."/>
            <person name="Kohout C."/>
            <person name="Pamer E.G."/>
        </authorList>
    </citation>
    <scope>NUCLEOTIDE SEQUENCE</scope>
    <source>
        <strain evidence="2">DFI.2.94</strain>
    </source>
</reference>
<dbReference type="PROSITE" id="PS51094">
    <property type="entry name" value="PTS_EIIA_TYPE_2"/>
    <property type="match status" value="1"/>
</dbReference>
<sequence>KEDLLTIVLNNAVANYQLDDSFVSSVKNREEMTSTYFGNGVAAPHALTPISDTTFVSVAILNNDVAWDNQNMVRIVLLVSIA</sequence>
<keyword evidence="2" id="KW-0762">Sugar transport</keyword>
<keyword evidence="2" id="KW-0813">Transport</keyword>
<dbReference type="InterPro" id="IPR002178">
    <property type="entry name" value="PTS_EIIA_type-2_dom"/>
</dbReference>
<protein>
    <submittedName>
        <fullName evidence="2">PTS sugar transporter subunit IIA</fullName>
    </submittedName>
</protein>
<evidence type="ECO:0000259" key="1">
    <source>
        <dbReference type="PROSITE" id="PS51094"/>
    </source>
</evidence>
<feature type="non-terminal residue" evidence="2">
    <location>
        <position position="1"/>
    </location>
</feature>
<comment type="caution">
    <text evidence="2">The sequence shown here is derived from an EMBL/GenBank/DDBJ whole genome shotgun (WGS) entry which is preliminary data.</text>
</comment>
<dbReference type="InterPro" id="IPR016152">
    <property type="entry name" value="PTrfase/Anion_transptr"/>
</dbReference>
<dbReference type="Proteomes" id="UP001198806">
    <property type="component" value="Unassembled WGS sequence"/>
</dbReference>
<feature type="domain" description="PTS EIIA type-2" evidence="1">
    <location>
        <begin position="1"/>
        <end position="82"/>
    </location>
</feature>